<dbReference type="InterPro" id="IPR013149">
    <property type="entry name" value="ADH-like_C"/>
</dbReference>
<dbReference type="STRING" id="1664694.A0A0N0NMT8"/>
<dbReference type="Proteomes" id="UP000038010">
    <property type="component" value="Unassembled WGS sequence"/>
</dbReference>
<dbReference type="PANTHER" id="PTHR43401">
    <property type="entry name" value="L-THREONINE 3-DEHYDROGENASE"/>
    <property type="match status" value="1"/>
</dbReference>
<dbReference type="GeneID" id="28731578"/>
<dbReference type="PANTHER" id="PTHR43401:SF1">
    <property type="entry name" value="ENOYL REDUCTASE (ER) DOMAIN-CONTAINING PROTEIN"/>
    <property type="match status" value="1"/>
</dbReference>
<evidence type="ECO:0000256" key="3">
    <source>
        <dbReference type="ARBA" id="ARBA00023002"/>
    </source>
</evidence>
<dbReference type="Pfam" id="PF08240">
    <property type="entry name" value="ADH_N"/>
    <property type="match status" value="1"/>
</dbReference>
<evidence type="ECO:0000313" key="6">
    <source>
        <dbReference type="EMBL" id="KPI40841.1"/>
    </source>
</evidence>
<dbReference type="Pfam" id="PF00107">
    <property type="entry name" value="ADH_zinc_N"/>
    <property type="match status" value="1"/>
</dbReference>
<protein>
    <submittedName>
        <fullName evidence="6">5-exo-hydroxycamphor dehydrogenase</fullName>
    </submittedName>
</protein>
<dbReference type="SUPFAM" id="SSF51735">
    <property type="entry name" value="NAD(P)-binding Rossmann-fold domains"/>
    <property type="match status" value="1"/>
</dbReference>
<accession>A0A0N0NMT8</accession>
<reference evidence="6 7" key="1">
    <citation type="submission" date="2015-06" db="EMBL/GenBank/DDBJ databases">
        <title>Draft genome of the ant-associated black yeast Phialophora attae CBS 131958.</title>
        <authorList>
            <person name="Moreno L.F."/>
            <person name="Stielow B.J."/>
            <person name="de Hoog S."/>
            <person name="Vicente V.A."/>
            <person name="Weiss V.A."/>
            <person name="de Vries M."/>
            <person name="Cruz L.M."/>
            <person name="Souza E.M."/>
        </authorList>
    </citation>
    <scope>NUCLEOTIDE SEQUENCE [LARGE SCALE GENOMIC DNA]</scope>
    <source>
        <strain evidence="6 7">CBS 131958</strain>
    </source>
</reference>
<comment type="caution">
    <text evidence="6">The sequence shown here is derived from an EMBL/GenBank/DDBJ whole genome shotgun (WGS) entry which is preliminary data.</text>
</comment>
<comment type="cofactor">
    <cofactor evidence="4">
        <name>Zn(2+)</name>
        <dbReference type="ChEBI" id="CHEBI:29105"/>
    </cofactor>
</comment>
<dbReference type="PROSITE" id="PS00059">
    <property type="entry name" value="ADH_ZINC"/>
    <property type="match status" value="1"/>
</dbReference>
<name>A0A0N0NMT8_9EURO</name>
<dbReference type="AlphaFoldDB" id="A0A0N0NMT8"/>
<keyword evidence="2 4" id="KW-0862">Zinc</keyword>
<dbReference type="GO" id="GO:0008270">
    <property type="term" value="F:zinc ion binding"/>
    <property type="evidence" value="ECO:0007669"/>
    <property type="project" value="InterPro"/>
</dbReference>
<dbReference type="InterPro" id="IPR020843">
    <property type="entry name" value="ER"/>
</dbReference>
<evidence type="ECO:0000256" key="4">
    <source>
        <dbReference type="RuleBase" id="RU361277"/>
    </source>
</evidence>
<dbReference type="SMART" id="SM00829">
    <property type="entry name" value="PKS_ER"/>
    <property type="match status" value="1"/>
</dbReference>
<organism evidence="6 7">
    <name type="scientific">Cyphellophora attinorum</name>
    <dbReference type="NCBI Taxonomy" id="1664694"/>
    <lineage>
        <taxon>Eukaryota</taxon>
        <taxon>Fungi</taxon>
        <taxon>Dikarya</taxon>
        <taxon>Ascomycota</taxon>
        <taxon>Pezizomycotina</taxon>
        <taxon>Eurotiomycetes</taxon>
        <taxon>Chaetothyriomycetidae</taxon>
        <taxon>Chaetothyriales</taxon>
        <taxon>Cyphellophoraceae</taxon>
        <taxon>Cyphellophora</taxon>
    </lineage>
</organism>
<dbReference type="OrthoDB" id="256333at2759"/>
<evidence type="ECO:0000313" key="7">
    <source>
        <dbReference type="Proteomes" id="UP000038010"/>
    </source>
</evidence>
<dbReference type="InterPro" id="IPR036291">
    <property type="entry name" value="NAD(P)-bd_dom_sf"/>
</dbReference>
<dbReference type="GO" id="GO:0016491">
    <property type="term" value="F:oxidoreductase activity"/>
    <property type="evidence" value="ECO:0007669"/>
    <property type="project" value="UniProtKB-KW"/>
</dbReference>
<proteinExistence type="inferred from homology"/>
<dbReference type="InterPro" id="IPR050129">
    <property type="entry name" value="Zn_alcohol_dh"/>
</dbReference>
<evidence type="ECO:0000256" key="2">
    <source>
        <dbReference type="ARBA" id="ARBA00022833"/>
    </source>
</evidence>
<dbReference type="InterPro" id="IPR002328">
    <property type="entry name" value="ADH_Zn_CS"/>
</dbReference>
<comment type="similarity">
    <text evidence="4">Belongs to the zinc-containing alcohol dehydrogenase family.</text>
</comment>
<dbReference type="SUPFAM" id="SSF50129">
    <property type="entry name" value="GroES-like"/>
    <property type="match status" value="1"/>
</dbReference>
<dbReference type="VEuPathDB" id="FungiDB:AB675_10899"/>
<gene>
    <name evidence="6" type="ORF">AB675_10899</name>
</gene>
<dbReference type="Gene3D" id="3.90.180.10">
    <property type="entry name" value="Medium-chain alcohol dehydrogenases, catalytic domain"/>
    <property type="match status" value="1"/>
</dbReference>
<evidence type="ECO:0000259" key="5">
    <source>
        <dbReference type="SMART" id="SM00829"/>
    </source>
</evidence>
<dbReference type="EMBL" id="LFJN01000011">
    <property type="protein sequence ID" value="KPI40841.1"/>
    <property type="molecule type" value="Genomic_DNA"/>
</dbReference>
<evidence type="ECO:0000256" key="1">
    <source>
        <dbReference type="ARBA" id="ARBA00022723"/>
    </source>
</evidence>
<dbReference type="InterPro" id="IPR013154">
    <property type="entry name" value="ADH-like_N"/>
</dbReference>
<keyword evidence="3" id="KW-0560">Oxidoreductase</keyword>
<dbReference type="InterPro" id="IPR011032">
    <property type="entry name" value="GroES-like_sf"/>
</dbReference>
<keyword evidence="7" id="KW-1185">Reference proteome</keyword>
<sequence length="371" mass="39857">MPTSNSKVAVVTKCKAPVEIWSQTVPSPPSGCINIRVDRAGVCGTDVHLWRGDGGDDLEPFVLGHEGVGTIVELGEGVTTDHASYPVAVGDVVYWNPIRPCHSCFECTVQRDLTGCPNGEFFSPASLPTTWASYAQIATLQRGNAFYKVDKSVPCDAFIALGCALPTMLQALEHLGPIEKDEAVLVQGCGAVGLASIMLARMAGARKIIAIDGNPLRLDMARRFGANETLDLQSAASKTQELRAKRVHELTGPRGLSLAIECTGRAEAMEEGLPLLARNGRYLCVGTWAGSGVVAISPFQIVRKALKIIGTTYASPENYFQAARLVEQNHHIFPLAECVTHRFSLEDTERAFEVVASGKAIKAVVEPQTQE</sequence>
<dbReference type="RefSeq" id="XP_018000804.1">
    <property type="nucleotide sequence ID" value="XM_018139699.1"/>
</dbReference>
<keyword evidence="1 4" id="KW-0479">Metal-binding</keyword>
<dbReference type="Gene3D" id="3.40.50.720">
    <property type="entry name" value="NAD(P)-binding Rossmann-like Domain"/>
    <property type="match status" value="1"/>
</dbReference>
<dbReference type="CDD" id="cd08231">
    <property type="entry name" value="MDR_TM0436_like"/>
    <property type="match status" value="1"/>
</dbReference>
<feature type="domain" description="Enoyl reductase (ER)" evidence="5">
    <location>
        <begin position="19"/>
        <end position="365"/>
    </location>
</feature>